<feature type="transmembrane region" description="Helical" evidence="1">
    <location>
        <begin position="6"/>
        <end position="28"/>
    </location>
</feature>
<evidence type="ECO:0000313" key="3">
    <source>
        <dbReference type="EMBL" id="AIY67378.1"/>
    </source>
</evidence>
<evidence type="ECO:0000259" key="2">
    <source>
        <dbReference type="Pfam" id="PF13127"/>
    </source>
</evidence>
<keyword evidence="4" id="KW-1185">Reference proteome</keyword>
<proteinExistence type="predicted"/>
<keyword evidence="1" id="KW-0812">Transmembrane</keyword>
<name>A0A0A7ELF9_9GAMM</name>
<dbReference type="HOGENOM" id="CLU_2668374_0_0_6"/>
<dbReference type="KEGG" id="pseo:OM33_20305"/>
<accession>A0A0A7ELF9</accession>
<reference evidence="3 4" key="1">
    <citation type="submission" date="2014-11" db="EMBL/GenBank/DDBJ databases">
        <title>Complete Genome Sequence of Pseudoalteromonas sp. Strain OCN003 Isolated from Kaneohe Bay, Oahu, Hawaii.</title>
        <authorList>
            <person name="Beurmann S."/>
            <person name="Videau P."/>
            <person name="Ushijima B."/>
            <person name="Smith A.M."/>
            <person name="Aeby G.S."/>
            <person name="Callahan S.M."/>
            <person name="Belcaid M."/>
        </authorList>
    </citation>
    <scope>NUCLEOTIDE SEQUENCE [LARGE SCALE GENOMIC DNA]</scope>
    <source>
        <strain evidence="3 4">OCN003</strain>
    </source>
</reference>
<protein>
    <recommendedName>
        <fullName evidence="2">DUF3955 domain-containing protein</fullName>
    </recommendedName>
</protein>
<keyword evidence="1" id="KW-0472">Membrane</keyword>
<evidence type="ECO:0000313" key="4">
    <source>
        <dbReference type="Proteomes" id="UP000030341"/>
    </source>
</evidence>
<dbReference type="OrthoDB" id="9134165at2"/>
<feature type="transmembrane region" description="Helical" evidence="1">
    <location>
        <begin position="40"/>
        <end position="63"/>
    </location>
</feature>
<dbReference type="RefSeq" id="WP_040136321.1">
    <property type="nucleotide sequence ID" value="NZ_CP009889.1"/>
</dbReference>
<gene>
    <name evidence="3" type="ORF">OM33_20305</name>
</gene>
<dbReference type="Proteomes" id="UP000030341">
    <property type="component" value="Chromosome 2"/>
</dbReference>
<dbReference type="Pfam" id="PF13127">
    <property type="entry name" value="DUF3955"/>
    <property type="match status" value="1"/>
</dbReference>
<keyword evidence="1" id="KW-1133">Transmembrane helix</keyword>
<dbReference type="AlphaFoldDB" id="A0A0A7ELF9"/>
<sequence>MLFRSIWPSIACFSSALIAYLTYLFIGIKVDENGFLKEAFFLLPLSLSFIMLGSVLLVVFFILKLKAGEKFRFSR</sequence>
<feature type="domain" description="DUF3955" evidence="2">
    <location>
        <begin position="10"/>
        <end position="62"/>
    </location>
</feature>
<organism evidence="3 4">
    <name type="scientific">Pseudoalteromonas piratica</name>
    <dbReference type="NCBI Taxonomy" id="1348114"/>
    <lineage>
        <taxon>Bacteria</taxon>
        <taxon>Pseudomonadati</taxon>
        <taxon>Pseudomonadota</taxon>
        <taxon>Gammaproteobacteria</taxon>
        <taxon>Alteromonadales</taxon>
        <taxon>Pseudoalteromonadaceae</taxon>
        <taxon>Pseudoalteromonas</taxon>
    </lineage>
</organism>
<dbReference type="STRING" id="1348114.OM33_20305"/>
<dbReference type="EMBL" id="CP009889">
    <property type="protein sequence ID" value="AIY67378.1"/>
    <property type="molecule type" value="Genomic_DNA"/>
</dbReference>
<dbReference type="InterPro" id="IPR025016">
    <property type="entry name" value="DUF3955"/>
</dbReference>
<evidence type="ECO:0000256" key="1">
    <source>
        <dbReference type="SAM" id="Phobius"/>
    </source>
</evidence>
<dbReference type="eggNOG" id="ENOG5034CGB">
    <property type="taxonomic scope" value="Bacteria"/>
</dbReference>